<reference evidence="2 3" key="1">
    <citation type="submission" date="2020-08" db="EMBL/GenBank/DDBJ databases">
        <title>Genomic Encyclopedia of Type Strains, Phase IV (KMG-IV): sequencing the most valuable type-strain genomes for metagenomic binning, comparative biology and taxonomic classification.</title>
        <authorList>
            <person name="Goeker M."/>
        </authorList>
    </citation>
    <scope>NUCLEOTIDE SEQUENCE [LARGE SCALE GENOMIC DNA]</scope>
    <source>
        <strain evidence="2 3">DSM 45615</strain>
    </source>
</reference>
<keyword evidence="3" id="KW-1185">Reference proteome</keyword>
<evidence type="ECO:0000313" key="2">
    <source>
        <dbReference type="EMBL" id="MBB5137047.1"/>
    </source>
</evidence>
<name>A0A840PIX1_9ACTN</name>
<evidence type="ECO:0000259" key="1">
    <source>
        <dbReference type="Pfam" id="PF13228"/>
    </source>
</evidence>
<accession>A0A840PIX1</accession>
<feature type="domain" description="DUF4037" evidence="1">
    <location>
        <begin position="126"/>
        <end position="224"/>
    </location>
</feature>
<dbReference type="EMBL" id="JACHGN010000016">
    <property type="protein sequence ID" value="MBB5137047.1"/>
    <property type="molecule type" value="Genomic_DNA"/>
</dbReference>
<dbReference type="InterPro" id="IPR025117">
    <property type="entry name" value="DUF4037"/>
</dbReference>
<evidence type="ECO:0000313" key="3">
    <source>
        <dbReference type="Proteomes" id="UP000578449"/>
    </source>
</evidence>
<comment type="caution">
    <text evidence="2">The sequence shown here is derived from an EMBL/GenBank/DDBJ whole genome shotgun (WGS) entry which is preliminary data.</text>
</comment>
<proteinExistence type="predicted"/>
<dbReference type="Pfam" id="PF13228">
    <property type="entry name" value="DUF4037"/>
    <property type="match status" value="1"/>
</dbReference>
<sequence length="344" mass="37339">MMSGFVPGLELSRDFYTQIVRPLLADVPHSAALIGPGSDVLACDTPRSTDHDWGPRVLVFVPRDAPAGIEEAIAPRLPAAFRGHRTVFGSDADPPRHGVRVHHAPDWLRDRLGFDPLARPATPLDWLAAPWQHLAEITGGEVFHDGLGVLEHARAALRWYPADVWRYVLACQWARIARQESFPGRSGEAGDDLGSAVITARLAGDVMRLALLMRRRYPPYAKWLGTAFTRLPGTAELGDALAAAVAAGEWRQRQRHLAAAYERVAALHNRLALTGPLQTTARPYSTRPFPVIDAGRFAAALLETITDPRVRALAPAGSIDQLCDPAALPGPEARRAVTAAALHP</sequence>
<gene>
    <name evidence="2" type="ORF">HNP84_006799</name>
</gene>
<protein>
    <recommendedName>
        <fullName evidence="1">DUF4037 domain-containing protein</fullName>
    </recommendedName>
</protein>
<dbReference type="AlphaFoldDB" id="A0A840PIX1"/>
<dbReference type="Proteomes" id="UP000578449">
    <property type="component" value="Unassembled WGS sequence"/>
</dbReference>
<dbReference type="RefSeq" id="WP_221337062.1">
    <property type="nucleotide sequence ID" value="NZ_BAABIX010000021.1"/>
</dbReference>
<organism evidence="2 3">
    <name type="scientific">Thermocatellispora tengchongensis</name>
    <dbReference type="NCBI Taxonomy" id="1073253"/>
    <lineage>
        <taxon>Bacteria</taxon>
        <taxon>Bacillati</taxon>
        <taxon>Actinomycetota</taxon>
        <taxon>Actinomycetes</taxon>
        <taxon>Streptosporangiales</taxon>
        <taxon>Streptosporangiaceae</taxon>
        <taxon>Thermocatellispora</taxon>
    </lineage>
</organism>